<comment type="caution">
    <text evidence="2">The sequence shown here is derived from an EMBL/GenBank/DDBJ whole genome shotgun (WGS) entry which is preliminary data.</text>
</comment>
<evidence type="ECO:0000313" key="3">
    <source>
        <dbReference type="Proteomes" id="UP000013111"/>
    </source>
</evidence>
<reference evidence="2 3" key="1">
    <citation type="submission" date="2012-11" db="EMBL/GenBank/DDBJ databases">
        <authorList>
            <person name="Linke B."/>
        </authorList>
    </citation>
    <scope>NUCLEOTIDE SEQUENCE [LARGE SCALE GENOMIC DNA]</scope>
    <source>
        <strain evidence="3">CFBP 1232</strain>
    </source>
</reference>
<dbReference type="AlphaFoldDB" id="A0A831A101"/>
<dbReference type="EMBL" id="CAPB01000025">
    <property type="protein sequence ID" value="CCO94462.1"/>
    <property type="molecule type" value="Genomic_DNA"/>
</dbReference>
<gene>
    <name evidence="2" type="ORF">BN437_2545</name>
</gene>
<dbReference type="Proteomes" id="UP000013111">
    <property type="component" value="Unassembled WGS sequence"/>
</dbReference>
<protein>
    <submittedName>
        <fullName evidence="2">Uncharacterized protein</fullName>
    </submittedName>
</protein>
<reference evidence="2 3" key="2">
    <citation type="submission" date="2013-04" db="EMBL/GenBank/DDBJ databases">
        <title>Comparative genomics of 12 strains of Erwinia amylovora identifies a pan-genome with a large conserved core and provides insights into host specificity.</title>
        <authorList>
            <person name="Mann R.A."/>
            <person name="Smits T.H.M."/>
            <person name="Buehlmann A."/>
            <person name="Blom J."/>
            <person name="Goesmann A."/>
            <person name="Frey J.E."/>
            <person name="Plummer K.M."/>
            <person name="Beer S.V."/>
            <person name="Luck J."/>
            <person name="Duffy B."/>
            <person name="Rodoni B."/>
        </authorList>
    </citation>
    <scope>NUCLEOTIDE SEQUENCE [LARGE SCALE GENOMIC DNA]</scope>
    <source>
        <strain evidence="3">CFBP 1232</strain>
    </source>
</reference>
<proteinExistence type="predicted"/>
<name>A0A831A101_ERWAM</name>
<feature type="region of interest" description="Disordered" evidence="1">
    <location>
        <begin position="1"/>
        <end position="44"/>
    </location>
</feature>
<evidence type="ECO:0000313" key="2">
    <source>
        <dbReference type="EMBL" id="CCO94462.1"/>
    </source>
</evidence>
<evidence type="ECO:0000256" key="1">
    <source>
        <dbReference type="SAM" id="MobiDB-lite"/>
    </source>
</evidence>
<accession>A0A831A101</accession>
<feature type="compositionally biased region" description="Basic and acidic residues" evidence="1">
    <location>
        <begin position="16"/>
        <end position="37"/>
    </location>
</feature>
<organism evidence="2 3">
    <name type="scientific">Erwinia amylovora NBRC 12687 = CFBP 1232</name>
    <dbReference type="NCBI Taxonomy" id="1219359"/>
    <lineage>
        <taxon>Bacteria</taxon>
        <taxon>Pseudomonadati</taxon>
        <taxon>Pseudomonadota</taxon>
        <taxon>Gammaproteobacteria</taxon>
        <taxon>Enterobacterales</taxon>
        <taxon>Erwiniaceae</taxon>
        <taxon>Erwinia</taxon>
    </lineage>
</organism>
<sequence length="44" mass="4795">MQPLPANVSFTSPGADTRDSNDRDDSRHHNPHDDKAGQPHSQSA</sequence>